<organism evidence="10 11">
    <name type="scientific">Methylomonas rivi</name>
    <dbReference type="NCBI Taxonomy" id="2952226"/>
    <lineage>
        <taxon>Bacteria</taxon>
        <taxon>Pseudomonadati</taxon>
        <taxon>Pseudomonadota</taxon>
        <taxon>Gammaproteobacteria</taxon>
        <taxon>Methylococcales</taxon>
        <taxon>Methylococcaceae</taxon>
        <taxon>Methylomonas</taxon>
    </lineage>
</organism>
<comment type="caution">
    <text evidence="10">The sequence shown here is derived from an EMBL/GenBank/DDBJ whole genome shotgun (WGS) entry which is preliminary data.</text>
</comment>
<feature type="transmembrane region" description="Helical" evidence="8">
    <location>
        <begin position="27"/>
        <end position="48"/>
    </location>
</feature>
<protein>
    <submittedName>
        <fullName evidence="10">Potassium channel family protein</fullName>
    </submittedName>
</protein>
<keyword evidence="3 8" id="KW-0812">Transmembrane</keyword>
<accession>A0ABT1U3H1</accession>
<keyword evidence="11" id="KW-1185">Reference proteome</keyword>
<name>A0ABT1U3H1_9GAMM</name>
<dbReference type="InterPro" id="IPR028325">
    <property type="entry name" value="VG_K_chnl"/>
</dbReference>
<dbReference type="RefSeq" id="WP_256613995.1">
    <property type="nucleotide sequence ID" value="NZ_JANIBK010000013.1"/>
</dbReference>
<gene>
    <name evidence="10" type="ORF">NP596_04210</name>
</gene>
<sequence>MSGITDFYQALHWANRLRADLFKCQHVGYLVLLSLAATLVVGMLLFLIDTNIHSPLDGIWSAWVTMTHVGYGDVVPASFLGRLLAAGLILLGLVLFSLFTALVSVILIGRNAEFSANLPANNEFVINRLQGSHELILDELAQLQLRMEVLQKLLLNNTGCTKASNRTIGEAFKESA</sequence>
<reference evidence="10 11" key="1">
    <citation type="submission" date="2022-07" db="EMBL/GenBank/DDBJ databases">
        <title>Methylomonas rivi sp. nov., Methylomonas rosea sp. nov., Methylomonas aureus sp. nov. and Methylomonas subterranea sp. nov., four novel methanotrophs isolated from a freshwater creek and the deep terrestrial subsurface.</title>
        <authorList>
            <person name="Abin C."/>
            <person name="Sankaranarayanan K."/>
            <person name="Garner C."/>
            <person name="Sindelar R."/>
            <person name="Kotary K."/>
            <person name="Garner R."/>
            <person name="Barclay S."/>
            <person name="Lawson P."/>
            <person name="Krumholz L."/>
        </authorList>
    </citation>
    <scope>NUCLEOTIDE SEQUENCE [LARGE SCALE GENOMIC DNA]</scope>
    <source>
        <strain evidence="10 11">WSC-6</strain>
    </source>
</reference>
<proteinExistence type="predicted"/>
<dbReference type="PANTHER" id="PTHR11537">
    <property type="entry name" value="VOLTAGE-GATED POTASSIUM CHANNEL"/>
    <property type="match status" value="1"/>
</dbReference>
<dbReference type="Pfam" id="PF07885">
    <property type="entry name" value="Ion_trans_2"/>
    <property type="match status" value="1"/>
</dbReference>
<evidence type="ECO:0000256" key="3">
    <source>
        <dbReference type="ARBA" id="ARBA00022692"/>
    </source>
</evidence>
<dbReference type="InterPro" id="IPR013099">
    <property type="entry name" value="K_chnl_dom"/>
</dbReference>
<evidence type="ECO:0000256" key="7">
    <source>
        <dbReference type="ARBA" id="ARBA00023303"/>
    </source>
</evidence>
<evidence type="ECO:0000313" key="10">
    <source>
        <dbReference type="EMBL" id="MCQ8127656.1"/>
    </source>
</evidence>
<evidence type="ECO:0000256" key="8">
    <source>
        <dbReference type="SAM" id="Phobius"/>
    </source>
</evidence>
<evidence type="ECO:0000256" key="4">
    <source>
        <dbReference type="ARBA" id="ARBA00022989"/>
    </source>
</evidence>
<dbReference type="SUPFAM" id="SSF81324">
    <property type="entry name" value="Voltage-gated potassium channels"/>
    <property type="match status" value="1"/>
</dbReference>
<keyword evidence="6 8" id="KW-0472">Membrane</keyword>
<evidence type="ECO:0000313" key="11">
    <source>
        <dbReference type="Proteomes" id="UP001524586"/>
    </source>
</evidence>
<evidence type="ECO:0000256" key="5">
    <source>
        <dbReference type="ARBA" id="ARBA00023065"/>
    </source>
</evidence>
<comment type="subcellular location">
    <subcellularLocation>
        <location evidence="1">Membrane</location>
        <topology evidence="1">Multi-pass membrane protein</topology>
    </subcellularLocation>
</comment>
<keyword evidence="2" id="KW-0813">Transport</keyword>
<keyword evidence="4 8" id="KW-1133">Transmembrane helix</keyword>
<evidence type="ECO:0000256" key="1">
    <source>
        <dbReference type="ARBA" id="ARBA00004141"/>
    </source>
</evidence>
<dbReference type="PANTHER" id="PTHR11537:SF254">
    <property type="entry name" value="POTASSIUM VOLTAGE-GATED CHANNEL PROTEIN SHAB"/>
    <property type="match status" value="1"/>
</dbReference>
<evidence type="ECO:0000256" key="6">
    <source>
        <dbReference type="ARBA" id="ARBA00023136"/>
    </source>
</evidence>
<dbReference type="GO" id="GO:0034220">
    <property type="term" value="P:monoatomic ion transmembrane transport"/>
    <property type="evidence" value="ECO:0007669"/>
    <property type="project" value="UniProtKB-KW"/>
</dbReference>
<keyword evidence="7 10" id="KW-0407">Ion channel</keyword>
<feature type="transmembrane region" description="Helical" evidence="8">
    <location>
        <begin position="83"/>
        <end position="108"/>
    </location>
</feature>
<evidence type="ECO:0000256" key="2">
    <source>
        <dbReference type="ARBA" id="ARBA00022448"/>
    </source>
</evidence>
<dbReference type="EMBL" id="JANIBK010000013">
    <property type="protein sequence ID" value="MCQ8127656.1"/>
    <property type="molecule type" value="Genomic_DNA"/>
</dbReference>
<keyword evidence="5" id="KW-0406">Ion transport</keyword>
<feature type="domain" description="Potassium channel" evidence="9">
    <location>
        <begin position="35"/>
        <end position="105"/>
    </location>
</feature>
<evidence type="ECO:0000259" key="9">
    <source>
        <dbReference type="Pfam" id="PF07885"/>
    </source>
</evidence>
<dbReference type="Proteomes" id="UP001524586">
    <property type="component" value="Unassembled WGS sequence"/>
</dbReference>
<dbReference type="Gene3D" id="1.10.287.70">
    <property type="match status" value="1"/>
</dbReference>